<accession>A0A2U1MNK8</accession>
<dbReference type="AlphaFoldDB" id="A0A2U1MNK8"/>
<dbReference type="Gene3D" id="3.10.20.90">
    <property type="entry name" value="Phosphatidylinositol 3-kinase Catalytic Subunit, Chain A, domain 1"/>
    <property type="match status" value="1"/>
</dbReference>
<protein>
    <submittedName>
        <fullName evidence="2">DWNN domain-containing protein</fullName>
    </submittedName>
</protein>
<organism evidence="2 3">
    <name type="scientific">Artemisia annua</name>
    <name type="common">Sweet wormwood</name>
    <dbReference type="NCBI Taxonomy" id="35608"/>
    <lineage>
        <taxon>Eukaryota</taxon>
        <taxon>Viridiplantae</taxon>
        <taxon>Streptophyta</taxon>
        <taxon>Embryophyta</taxon>
        <taxon>Tracheophyta</taxon>
        <taxon>Spermatophyta</taxon>
        <taxon>Magnoliopsida</taxon>
        <taxon>eudicotyledons</taxon>
        <taxon>Gunneridae</taxon>
        <taxon>Pentapetalae</taxon>
        <taxon>asterids</taxon>
        <taxon>campanulids</taxon>
        <taxon>Asterales</taxon>
        <taxon>Asteraceae</taxon>
        <taxon>Asteroideae</taxon>
        <taxon>Anthemideae</taxon>
        <taxon>Artemisiinae</taxon>
        <taxon>Artemisia</taxon>
    </lineage>
</organism>
<dbReference type="EMBL" id="PKPP01004770">
    <property type="protein sequence ID" value="PWA62853.1"/>
    <property type="molecule type" value="Genomic_DNA"/>
</dbReference>
<dbReference type="PROSITE" id="PS51282">
    <property type="entry name" value="DWNN"/>
    <property type="match status" value="1"/>
</dbReference>
<evidence type="ECO:0000313" key="3">
    <source>
        <dbReference type="Proteomes" id="UP000245207"/>
    </source>
</evidence>
<dbReference type="Pfam" id="PF08783">
    <property type="entry name" value="DWNN"/>
    <property type="match status" value="1"/>
</dbReference>
<dbReference type="STRING" id="35608.A0A2U1MNK8"/>
<sequence length="87" mass="9862">MSIRFKFKSVIEFETLDIGRKPYISIGEVRSRIMNVKKLDNVFRKDSDLVLYDAVTGLEYGDDMFQIPTGSSLIVKRVPVEVASSAM</sequence>
<dbReference type="InterPro" id="IPR014891">
    <property type="entry name" value="DWNN_domain"/>
</dbReference>
<dbReference type="GO" id="GO:0008270">
    <property type="term" value="F:zinc ion binding"/>
    <property type="evidence" value="ECO:0007669"/>
    <property type="project" value="InterPro"/>
</dbReference>
<evidence type="ECO:0000313" key="2">
    <source>
        <dbReference type="EMBL" id="PWA62853.1"/>
    </source>
</evidence>
<name>A0A2U1MNK8_ARTAN</name>
<dbReference type="Proteomes" id="UP000245207">
    <property type="component" value="Unassembled WGS sequence"/>
</dbReference>
<proteinExistence type="predicted"/>
<dbReference type="OrthoDB" id="106784at2759"/>
<gene>
    <name evidence="2" type="ORF">CTI12_AA360030</name>
</gene>
<comment type="caution">
    <text evidence="2">The sequence shown here is derived from an EMBL/GenBank/DDBJ whole genome shotgun (WGS) entry which is preliminary data.</text>
</comment>
<feature type="domain" description="DWNN" evidence="1">
    <location>
        <begin position="3"/>
        <end position="79"/>
    </location>
</feature>
<evidence type="ECO:0000259" key="1">
    <source>
        <dbReference type="PROSITE" id="PS51282"/>
    </source>
</evidence>
<reference evidence="2 3" key="1">
    <citation type="journal article" date="2018" name="Mol. Plant">
        <title>The genome of Artemisia annua provides insight into the evolution of Asteraceae family and artemisinin biosynthesis.</title>
        <authorList>
            <person name="Shen Q."/>
            <person name="Zhang L."/>
            <person name="Liao Z."/>
            <person name="Wang S."/>
            <person name="Yan T."/>
            <person name="Shi P."/>
            <person name="Liu M."/>
            <person name="Fu X."/>
            <person name="Pan Q."/>
            <person name="Wang Y."/>
            <person name="Lv Z."/>
            <person name="Lu X."/>
            <person name="Zhang F."/>
            <person name="Jiang W."/>
            <person name="Ma Y."/>
            <person name="Chen M."/>
            <person name="Hao X."/>
            <person name="Li L."/>
            <person name="Tang Y."/>
            <person name="Lv G."/>
            <person name="Zhou Y."/>
            <person name="Sun X."/>
            <person name="Brodelius P.E."/>
            <person name="Rose J.K.C."/>
            <person name="Tang K."/>
        </authorList>
    </citation>
    <scope>NUCLEOTIDE SEQUENCE [LARGE SCALE GENOMIC DNA]</scope>
    <source>
        <strain evidence="3">cv. Huhao1</strain>
        <tissue evidence="2">Leaf</tissue>
    </source>
</reference>
<dbReference type="SMART" id="SM01180">
    <property type="entry name" value="DWNN"/>
    <property type="match status" value="1"/>
</dbReference>
<keyword evidence="3" id="KW-1185">Reference proteome</keyword>